<evidence type="ECO:0000313" key="2">
    <source>
        <dbReference type="Proteomes" id="UP000598032"/>
    </source>
</evidence>
<keyword evidence="2" id="KW-1185">Reference proteome</keyword>
<reference evidence="1 2" key="1">
    <citation type="submission" date="2020-10" db="EMBL/GenBank/DDBJ databases">
        <authorList>
            <person name="Peeters C."/>
        </authorList>
    </citation>
    <scope>NUCLEOTIDE SEQUENCE [LARGE SCALE GENOMIC DNA]</scope>
    <source>
        <strain evidence="1 2">LMG 28140</strain>
    </source>
</reference>
<sequence length="383" mass="39652">MRPATAVAGPFISGLPSAFIVAMIRTASVAAALCAACVTSACVHIGPARLKADQVDYARALGDAKKREILAAVIGLRYGDAPAFLTVSNIIAAYTFDTTAGATANAGSGSMPNYATATGSVSYSNHPTFTFTPTTGEAFASAYIRPLAPSLVLPLAEGGIPIDLLLRITAQSVGGLQNGNALGGENSAGAPGFFELLQALRRLQLAGELNVESRQGDGKNAPMGVFLVMGATTSGESSQTAADLAQVRKLLRLSSNTRTYELVYGPSSTSRKGDKIPMVTRSVLGILTDLGAQVQVPVERIADGSTKPTVGLIGGETRPTIIVHSGKTAPDNAYVSIAYGSSMYWVERNDFDSKYAFTVVQNLMALGEADTSSKAPVVTIPAN</sequence>
<accession>A0ABN7HII3</accession>
<evidence type="ECO:0000313" key="1">
    <source>
        <dbReference type="EMBL" id="CAD6518560.1"/>
    </source>
</evidence>
<protein>
    <submittedName>
        <fullName evidence="1">Uncharacterized protein</fullName>
    </submittedName>
</protein>
<proteinExistence type="predicted"/>
<gene>
    <name evidence="1" type="ORF">LMG28140_01114</name>
</gene>
<name>A0ABN7HII3_9BURK</name>
<organism evidence="1 2">
    <name type="scientific">Paraburkholderia metrosideri</name>
    <dbReference type="NCBI Taxonomy" id="580937"/>
    <lineage>
        <taxon>Bacteria</taxon>
        <taxon>Pseudomonadati</taxon>
        <taxon>Pseudomonadota</taxon>
        <taxon>Betaproteobacteria</taxon>
        <taxon>Burkholderiales</taxon>
        <taxon>Burkholderiaceae</taxon>
        <taxon>Paraburkholderia</taxon>
    </lineage>
</organism>
<comment type="caution">
    <text evidence="1">The sequence shown here is derived from an EMBL/GenBank/DDBJ whole genome shotgun (WGS) entry which is preliminary data.</text>
</comment>
<dbReference type="EMBL" id="CAJHCP010000002">
    <property type="protein sequence ID" value="CAD6518560.1"/>
    <property type="molecule type" value="Genomic_DNA"/>
</dbReference>
<dbReference type="Proteomes" id="UP000598032">
    <property type="component" value="Unassembled WGS sequence"/>
</dbReference>